<evidence type="ECO:0000313" key="2">
    <source>
        <dbReference type="EMBL" id="KAK7679993.1"/>
    </source>
</evidence>
<dbReference type="Proteomes" id="UP001385951">
    <property type="component" value="Unassembled WGS sequence"/>
</dbReference>
<sequence length="410" mass="45321">MLHSRPNALAKAYAPNRAIVLPQDCNHFSMLASKTLFRRYAPNDPETLLLPLLDIDYEDCMDPNPSVSSLLVGEQRIFIMATLVTCGSFVLQFIAGVVCLRMLWVSRHKSKSRMIPVLILHASAMELVNAVGLVTAILSIQWYFGPIQELIRKTCSPLGSDAGAGSPGLSESAGESSHWALRFYILEIVSNAAFGICGILSDAMLIWCCWKIWQLTLFPRPTLVIVIPTLLLLASTACLALTCAIGSFNFSISPTDYNDTFLFHLLIRSDFNFNAIYFILTLILNVVLTCLIILRLWMCKRRLQKVLGDGHGKHYSTLSIVFVESGSMNVVCSIMLLASLFGFHYYLSFDIWVALSPAVLACSNYSIIYRSSLGLYGSQSSRISTRNHCTVVFASPPTLTDTMSLSSTSP</sequence>
<feature type="transmembrane region" description="Helical" evidence="1">
    <location>
        <begin position="77"/>
        <end position="103"/>
    </location>
</feature>
<organism evidence="2 3">
    <name type="scientific">Cerrena zonata</name>
    <dbReference type="NCBI Taxonomy" id="2478898"/>
    <lineage>
        <taxon>Eukaryota</taxon>
        <taxon>Fungi</taxon>
        <taxon>Dikarya</taxon>
        <taxon>Basidiomycota</taxon>
        <taxon>Agaricomycotina</taxon>
        <taxon>Agaricomycetes</taxon>
        <taxon>Polyporales</taxon>
        <taxon>Cerrenaceae</taxon>
        <taxon>Cerrena</taxon>
    </lineage>
</organism>
<evidence type="ECO:0000313" key="3">
    <source>
        <dbReference type="Proteomes" id="UP001385951"/>
    </source>
</evidence>
<reference evidence="2 3" key="1">
    <citation type="submission" date="2022-09" db="EMBL/GenBank/DDBJ databases">
        <authorList>
            <person name="Palmer J.M."/>
        </authorList>
    </citation>
    <scope>NUCLEOTIDE SEQUENCE [LARGE SCALE GENOMIC DNA]</scope>
    <source>
        <strain evidence="2 3">DSM 7382</strain>
    </source>
</reference>
<protein>
    <recommendedName>
        <fullName evidence="4">G protein-coupled receptor</fullName>
    </recommendedName>
</protein>
<feature type="transmembrane region" description="Helical" evidence="1">
    <location>
        <begin position="351"/>
        <end position="369"/>
    </location>
</feature>
<dbReference type="EMBL" id="JASBNA010000053">
    <property type="protein sequence ID" value="KAK7679993.1"/>
    <property type="molecule type" value="Genomic_DNA"/>
</dbReference>
<feature type="transmembrane region" description="Helical" evidence="1">
    <location>
        <begin position="188"/>
        <end position="210"/>
    </location>
</feature>
<keyword evidence="1" id="KW-0472">Membrane</keyword>
<feature type="transmembrane region" description="Helical" evidence="1">
    <location>
        <begin position="115"/>
        <end position="144"/>
    </location>
</feature>
<keyword evidence="1" id="KW-1133">Transmembrane helix</keyword>
<feature type="transmembrane region" description="Helical" evidence="1">
    <location>
        <begin position="222"/>
        <end position="248"/>
    </location>
</feature>
<evidence type="ECO:0000256" key="1">
    <source>
        <dbReference type="SAM" id="Phobius"/>
    </source>
</evidence>
<evidence type="ECO:0008006" key="4">
    <source>
        <dbReference type="Google" id="ProtNLM"/>
    </source>
</evidence>
<feature type="transmembrane region" description="Helical" evidence="1">
    <location>
        <begin position="275"/>
        <end position="297"/>
    </location>
</feature>
<accession>A0AAW0FG67</accession>
<keyword evidence="1" id="KW-0812">Transmembrane</keyword>
<feature type="transmembrane region" description="Helical" evidence="1">
    <location>
        <begin position="318"/>
        <end position="345"/>
    </location>
</feature>
<name>A0AAW0FG67_9APHY</name>
<proteinExistence type="predicted"/>
<dbReference type="AlphaFoldDB" id="A0AAW0FG67"/>
<comment type="caution">
    <text evidence="2">The sequence shown here is derived from an EMBL/GenBank/DDBJ whole genome shotgun (WGS) entry which is preliminary data.</text>
</comment>
<keyword evidence="3" id="KW-1185">Reference proteome</keyword>
<gene>
    <name evidence="2" type="ORF">QCA50_016939</name>
</gene>